<keyword evidence="3" id="KW-0472">Membrane</keyword>
<comment type="similarity">
    <text evidence="2">Belongs to the major facilitator superfamily. Monocarboxylate porter (TC 2.A.1.13) family.</text>
</comment>
<keyword evidence="5" id="KW-1185">Reference proteome</keyword>
<dbReference type="InterPro" id="IPR011701">
    <property type="entry name" value="MFS"/>
</dbReference>
<proteinExistence type="inferred from homology"/>
<comment type="caution">
    <text evidence="4">The sequence shown here is derived from an EMBL/GenBank/DDBJ whole genome shotgun (WGS) entry which is preliminary data.</text>
</comment>
<feature type="transmembrane region" description="Helical" evidence="3">
    <location>
        <begin position="42"/>
        <end position="62"/>
    </location>
</feature>
<evidence type="ECO:0000313" key="5">
    <source>
        <dbReference type="Proteomes" id="UP001437256"/>
    </source>
</evidence>
<feature type="transmembrane region" description="Helical" evidence="3">
    <location>
        <begin position="336"/>
        <end position="355"/>
    </location>
</feature>
<feature type="transmembrane region" description="Helical" evidence="3">
    <location>
        <begin position="280"/>
        <end position="297"/>
    </location>
</feature>
<dbReference type="PANTHER" id="PTHR11360">
    <property type="entry name" value="MONOCARBOXYLATE TRANSPORTER"/>
    <property type="match status" value="1"/>
</dbReference>
<accession>A0ABR2ZI28</accession>
<feature type="transmembrane region" description="Helical" evidence="3">
    <location>
        <begin position="367"/>
        <end position="384"/>
    </location>
</feature>
<dbReference type="Pfam" id="PF07690">
    <property type="entry name" value="MFS_1"/>
    <property type="match status" value="1"/>
</dbReference>
<gene>
    <name evidence="4" type="ORF">AAF712_013119</name>
</gene>
<dbReference type="SUPFAM" id="SSF103473">
    <property type="entry name" value="MFS general substrate transporter"/>
    <property type="match status" value="1"/>
</dbReference>
<comment type="subcellular location">
    <subcellularLocation>
        <location evidence="1">Membrane</location>
        <topology evidence="1">Multi-pass membrane protein</topology>
    </subcellularLocation>
</comment>
<feature type="transmembrane region" description="Helical" evidence="3">
    <location>
        <begin position="82"/>
        <end position="101"/>
    </location>
</feature>
<feature type="transmembrane region" description="Helical" evidence="3">
    <location>
        <begin position="245"/>
        <end position="268"/>
    </location>
</feature>
<evidence type="ECO:0000256" key="3">
    <source>
        <dbReference type="SAM" id="Phobius"/>
    </source>
</evidence>
<protein>
    <recommendedName>
        <fullName evidence="6">MFS general substrate transporter</fullName>
    </recommendedName>
</protein>
<feature type="transmembrane region" description="Helical" evidence="3">
    <location>
        <begin position="168"/>
        <end position="189"/>
    </location>
</feature>
<name>A0ABR2ZI28_9AGAR</name>
<feature type="transmembrane region" description="Helical" evidence="3">
    <location>
        <begin position="113"/>
        <end position="129"/>
    </location>
</feature>
<feature type="transmembrane region" description="Helical" evidence="3">
    <location>
        <begin position="135"/>
        <end position="156"/>
    </location>
</feature>
<evidence type="ECO:0000256" key="2">
    <source>
        <dbReference type="ARBA" id="ARBA00006727"/>
    </source>
</evidence>
<feature type="transmembrane region" description="Helical" evidence="3">
    <location>
        <begin position="404"/>
        <end position="423"/>
    </location>
</feature>
<sequence>MPRRDREQASSSDGDTIVKININGWLSLPDLEGSVPEGGARAWFVIVGLACCLFTSYGYINAWGVFQTYYEQNLHIGLTPATISWIGAAQRAMFFFSVVIVRRLFERGYYEQYFMPASILLVASLILTAECTEFWQMLLCQGILSGFTAGCLVGNISGMCAQYFRKRYELALAFTFGGATLGGVVYPVVAGIMLPELGFPWTMRILGWIGFVALAITNITVRRRIKPAKRETPYVSLKPLKKPAFALYCMALIFQIIGFYTFTTFVASTAVTKGVASPEFGYFLIAVMNATIGLGRVASRWVAPKYGPFNVIITSLAMSGVILVCGWTMVETEAELLTFTVAYALCAAPHNALAYESIYLVGGTGDMSLRIGLFNLFASIAGLVGPPTSGEINLNVGMRAMAGYAGGCALMASLLLFWSRYLILGKKVRGRI</sequence>
<keyword evidence="3" id="KW-0812">Transmembrane</keyword>
<reference evidence="4 5" key="1">
    <citation type="submission" date="2024-05" db="EMBL/GenBank/DDBJ databases">
        <title>A draft genome resource for the thread blight pathogen Marasmius tenuissimus strain MS-2.</title>
        <authorList>
            <person name="Yulfo-Soto G.E."/>
            <person name="Baruah I.K."/>
            <person name="Amoako-Attah I."/>
            <person name="Bukari Y."/>
            <person name="Meinhardt L.W."/>
            <person name="Bailey B.A."/>
            <person name="Cohen S.P."/>
        </authorList>
    </citation>
    <scope>NUCLEOTIDE SEQUENCE [LARGE SCALE GENOMIC DNA]</scope>
    <source>
        <strain evidence="4 5">MS-2</strain>
    </source>
</reference>
<organism evidence="4 5">
    <name type="scientific">Marasmius tenuissimus</name>
    <dbReference type="NCBI Taxonomy" id="585030"/>
    <lineage>
        <taxon>Eukaryota</taxon>
        <taxon>Fungi</taxon>
        <taxon>Dikarya</taxon>
        <taxon>Basidiomycota</taxon>
        <taxon>Agaricomycotina</taxon>
        <taxon>Agaricomycetes</taxon>
        <taxon>Agaricomycetidae</taxon>
        <taxon>Agaricales</taxon>
        <taxon>Marasmiineae</taxon>
        <taxon>Marasmiaceae</taxon>
        <taxon>Marasmius</taxon>
    </lineage>
</organism>
<feature type="transmembrane region" description="Helical" evidence="3">
    <location>
        <begin position="309"/>
        <end position="330"/>
    </location>
</feature>
<dbReference type="InterPro" id="IPR036259">
    <property type="entry name" value="MFS_trans_sf"/>
</dbReference>
<dbReference type="PANTHER" id="PTHR11360:SF177">
    <property type="entry name" value="RIBOFLAVIN TRANSPORTER MCH5"/>
    <property type="match status" value="1"/>
</dbReference>
<dbReference type="Proteomes" id="UP001437256">
    <property type="component" value="Unassembled WGS sequence"/>
</dbReference>
<evidence type="ECO:0008006" key="6">
    <source>
        <dbReference type="Google" id="ProtNLM"/>
    </source>
</evidence>
<dbReference type="Gene3D" id="1.20.1250.20">
    <property type="entry name" value="MFS general substrate transporter like domains"/>
    <property type="match status" value="2"/>
</dbReference>
<evidence type="ECO:0000256" key="1">
    <source>
        <dbReference type="ARBA" id="ARBA00004141"/>
    </source>
</evidence>
<dbReference type="InterPro" id="IPR050327">
    <property type="entry name" value="Proton-linked_MCT"/>
</dbReference>
<feature type="transmembrane region" description="Helical" evidence="3">
    <location>
        <begin position="201"/>
        <end position="221"/>
    </location>
</feature>
<keyword evidence="3" id="KW-1133">Transmembrane helix</keyword>
<evidence type="ECO:0000313" key="4">
    <source>
        <dbReference type="EMBL" id="KAL0060102.1"/>
    </source>
</evidence>
<dbReference type="EMBL" id="JBBXMP010000192">
    <property type="protein sequence ID" value="KAL0060102.1"/>
    <property type="molecule type" value="Genomic_DNA"/>
</dbReference>